<evidence type="ECO:0000256" key="3">
    <source>
        <dbReference type="ARBA" id="ARBA00022553"/>
    </source>
</evidence>
<keyword evidence="7" id="KW-0067">ATP-binding</keyword>
<comment type="catalytic activity">
    <reaction evidence="1">
        <text>ATP + protein L-histidine = ADP + protein N-phospho-L-histidine.</text>
        <dbReference type="EC" id="2.7.13.3"/>
    </reaction>
</comment>
<gene>
    <name evidence="10" type="ORF">CLV78_10776</name>
</gene>
<reference evidence="10 11" key="1">
    <citation type="submission" date="2018-03" db="EMBL/GenBank/DDBJ databases">
        <title>Genomic Encyclopedia of Archaeal and Bacterial Type Strains, Phase II (KMG-II): from individual species to whole genera.</title>
        <authorList>
            <person name="Goeker M."/>
        </authorList>
    </citation>
    <scope>NUCLEOTIDE SEQUENCE [LARGE SCALE GENOMIC DNA]</scope>
    <source>
        <strain evidence="10 11">DSM 29328</strain>
    </source>
</reference>
<evidence type="ECO:0000313" key="10">
    <source>
        <dbReference type="EMBL" id="PRY22152.1"/>
    </source>
</evidence>
<dbReference type="Pfam" id="PF07568">
    <property type="entry name" value="HisKA_2"/>
    <property type="match status" value="1"/>
</dbReference>
<evidence type="ECO:0000256" key="7">
    <source>
        <dbReference type="ARBA" id="ARBA00022840"/>
    </source>
</evidence>
<dbReference type="Proteomes" id="UP000239480">
    <property type="component" value="Unassembled WGS sequence"/>
</dbReference>
<dbReference type="Gene3D" id="3.30.450.20">
    <property type="entry name" value="PAS domain"/>
    <property type="match status" value="2"/>
</dbReference>
<accession>A0A2T0RM03</accession>
<comment type="caution">
    <text evidence="10">The sequence shown here is derived from an EMBL/GenBank/DDBJ whole genome shotgun (WGS) entry which is preliminary data.</text>
</comment>
<keyword evidence="8" id="KW-1133">Transmembrane helix</keyword>
<dbReference type="EMBL" id="PVTD01000007">
    <property type="protein sequence ID" value="PRY22152.1"/>
    <property type="molecule type" value="Genomic_DNA"/>
</dbReference>
<evidence type="ECO:0000256" key="8">
    <source>
        <dbReference type="SAM" id="Phobius"/>
    </source>
</evidence>
<evidence type="ECO:0000256" key="2">
    <source>
        <dbReference type="ARBA" id="ARBA00012438"/>
    </source>
</evidence>
<dbReference type="OrthoDB" id="9767435at2"/>
<dbReference type="InterPro" id="IPR011495">
    <property type="entry name" value="Sig_transdc_His_kin_sub2_dim/P"/>
</dbReference>
<keyword evidence="5" id="KW-0547">Nucleotide-binding</keyword>
<evidence type="ECO:0000256" key="1">
    <source>
        <dbReference type="ARBA" id="ARBA00000085"/>
    </source>
</evidence>
<keyword evidence="6" id="KW-0418">Kinase</keyword>
<keyword evidence="11" id="KW-1185">Reference proteome</keyword>
<dbReference type="GO" id="GO:0005524">
    <property type="term" value="F:ATP binding"/>
    <property type="evidence" value="ECO:0007669"/>
    <property type="project" value="UniProtKB-KW"/>
</dbReference>
<dbReference type="PANTHER" id="PTHR41523">
    <property type="entry name" value="TWO-COMPONENT SYSTEM SENSOR PROTEIN"/>
    <property type="match status" value="1"/>
</dbReference>
<evidence type="ECO:0000256" key="6">
    <source>
        <dbReference type="ARBA" id="ARBA00022777"/>
    </source>
</evidence>
<keyword evidence="8" id="KW-0472">Membrane</keyword>
<dbReference type="EC" id="2.7.13.3" evidence="2"/>
<evidence type="ECO:0000256" key="4">
    <source>
        <dbReference type="ARBA" id="ARBA00022679"/>
    </source>
</evidence>
<organism evidence="10 11">
    <name type="scientific">Aliiruegeria haliotis</name>
    <dbReference type="NCBI Taxonomy" id="1280846"/>
    <lineage>
        <taxon>Bacteria</taxon>
        <taxon>Pseudomonadati</taxon>
        <taxon>Pseudomonadota</taxon>
        <taxon>Alphaproteobacteria</taxon>
        <taxon>Rhodobacterales</taxon>
        <taxon>Roseobacteraceae</taxon>
        <taxon>Aliiruegeria</taxon>
    </lineage>
</organism>
<keyword evidence="3" id="KW-0597">Phosphoprotein</keyword>
<dbReference type="GO" id="GO:0004673">
    <property type="term" value="F:protein histidine kinase activity"/>
    <property type="evidence" value="ECO:0007669"/>
    <property type="project" value="UniProtKB-EC"/>
</dbReference>
<keyword evidence="8" id="KW-0812">Transmembrane</keyword>
<proteinExistence type="predicted"/>
<protein>
    <recommendedName>
        <fullName evidence="2">histidine kinase</fullName>
        <ecNumber evidence="2">2.7.13.3</ecNumber>
    </recommendedName>
</protein>
<dbReference type="InterPro" id="IPR036890">
    <property type="entry name" value="HATPase_C_sf"/>
</dbReference>
<dbReference type="PANTHER" id="PTHR41523:SF8">
    <property type="entry name" value="ETHYLENE RESPONSE SENSOR PROTEIN"/>
    <property type="match status" value="1"/>
</dbReference>
<feature type="domain" description="Signal transduction histidine kinase subgroup 2 dimerisation and phosphoacceptor" evidence="9">
    <location>
        <begin position="376"/>
        <end position="449"/>
    </location>
</feature>
<dbReference type="RefSeq" id="WP_106205916.1">
    <property type="nucleotide sequence ID" value="NZ_PVTD01000007.1"/>
</dbReference>
<dbReference type="AlphaFoldDB" id="A0A2T0RM03"/>
<keyword evidence="4" id="KW-0808">Transferase</keyword>
<sequence length="587" mass="63500">MTDTETTGQVENRWGLSRRLGFLLTLALLPLGLIAMLQSMQIEEDLRLRTEEALQAETVQIAQAERALVDTAIGASQALALSAASFGLSSPACSEHLRAFVSRSDGAYVFAGAVDTEGNMTCSSTGQTGEFSQTESFQRALADPRIRVDVSANGPMSKQAVVIVTAPIRRANDELLGFMTVSLPRETVLEMANSPVSDASAWFFTANANGELVTASFELEDAASVLPKDQQVLTVDGEQAQNFDAESGAGTMTHYSVVPVVAGSFFAVGAWSTEPKGFDPRFFLSTPAAFALAMWLASLILITLTVERQVVASVRGLANKMRRFAAVRELPAPPEQKVAQELAYIETTFAEMAEKLIRDEADLLNAMVEQKVLLKEVHHRVSNNLQMISSLINMQSRGIEEAESMAVLDGIQRRVAGMAVVHKVLYRTDAIGKLRADDLLERVFRMLADVVPKRADRIDIPIERDVASVPLTPDQALPLAFFTIEGLANAVSYADSDGGAAPWVRYQLRETDAEGGVEVRIENSVSAAQARQLQVQSPSTSLGQRLIQTFALQLGGRVVVSVDDGIYCVSMTFVALPVVDPESDQAD</sequence>
<dbReference type="Gene3D" id="3.30.565.10">
    <property type="entry name" value="Histidine kinase-like ATPase, C-terminal domain"/>
    <property type="match status" value="1"/>
</dbReference>
<evidence type="ECO:0000259" key="9">
    <source>
        <dbReference type="Pfam" id="PF07568"/>
    </source>
</evidence>
<feature type="transmembrane region" description="Helical" evidence="8">
    <location>
        <begin position="20"/>
        <end position="37"/>
    </location>
</feature>
<evidence type="ECO:0000256" key="5">
    <source>
        <dbReference type="ARBA" id="ARBA00022741"/>
    </source>
</evidence>
<name>A0A2T0RM03_9RHOB</name>
<evidence type="ECO:0000313" key="11">
    <source>
        <dbReference type="Proteomes" id="UP000239480"/>
    </source>
</evidence>